<organism evidence="2 3">
    <name type="scientific">Micromonospora echinospora</name>
    <name type="common">Micromonospora purpurea</name>
    <dbReference type="NCBI Taxonomy" id="1877"/>
    <lineage>
        <taxon>Bacteria</taxon>
        <taxon>Bacillati</taxon>
        <taxon>Actinomycetota</taxon>
        <taxon>Actinomycetes</taxon>
        <taxon>Micromonosporales</taxon>
        <taxon>Micromonosporaceae</taxon>
        <taxon>Micromonospora</taxon>
    </lineage>
</organism>
<feature type="domain" description="DUF559" evidence="1">
    <location>
        <begin position="244"/>
        <end position="310"/>
    </location>
</feature>
<name>A0ABR6M714_MICEC</name>
<accession>A0ABR6M714</accession>
<dbReference type="RefSeq" id="WP_311773518.1">
    <property type="nucleotide sequence ID" value="NZ_JACHJC010000001.1"/>
</dbReference>
<keyword evidence="3" id="KW-1185">Reference proteome</keyword>
<reference evidence="2 3" key="1">
    <citation type="submission" date="2020-08" db="EMBL/GenBank/DDBJ databases">
        <title>Sequencing the genomes of 1000 actinobacteria strains.</title>
        <authorList>
            <person name="Klenk H.-P."/>
        </authorList>
    </citation>
    <scope>NUCLEOTIDE SEQUENCE [LARGE SCALE GENOMIC DNA]</scope>
    <source>
        <strain evidence="2 3">DSM 43036</strain>
    </source>
</reference>
<evidence type="ECO:0000259" key="1">
    <source>
        <dbReference type="Pfam" id="PF04480"/>
    </source>
</evidence>
<proteinExistence type="predicted"/>
<comment type="caution">
    <text evidence="2">The sequence shown here is derived from an EMBL/GenBank/DDBJ whole genome shotgun (WGS) entry which is preliminary data.</text>
</comment>
<dbReference type="InterPro" id="IPR007569">
    <property type="entry name" value="DUF559"/>
</dbReference>
<dbReference type="Proteomes" id="UP000618986">
    <property type="component" value="Unassembled WGS sequence"/>
</dbReference>
<dbReference type="GeneID" id="300291594"/>
<gene>
    <name evidence="2" type="ORF">FHU28_001000</name>
</gene>
<protein>
    <recommendedName>
        <fullName evidence="1">DUF559 domain-containing protein</fullName>
    </recommendedName>
</protein>
<evidence type="ECO:0000313" key="3">
    <source>
        <dbReference type="Proteomes" id="UP000618986"/>
    </source>
</evidence>
<dbReference type="EMBL" id="JACHJC010000001">
    <property type="protein sequence ID" value="MBB5111161.1"/>
    <property type="molecule type" value="Genomic_DNA"/>
</dbReference>
<evidence type="ECO:0000313" key="2">
    <source>
        <dbReference type="EMBL" id="MBB5111161.1"/>
    </source>
</evidence>
<sequence>MGNSWAGMRRALPSDDADELTWLLFRQEDVLSLQQARAHLTRKAIRHRVTTGRWRHAHRAVLVAHNGPVGPAQLRWIAVLAAGPTALLGGMTAAQAGGLRGFPDRVVHLLLPAATRRSPLPTGVLAHRTTHLAERDVVPVAAPPRTAVARSVVDAAQWAPTDIQARAIVAAAFQQRLVGGDDLHEVVERMPRIRRRRLILSTATDAAGGAHSLGELDLLGLVRRAGLPEPTRQLVRRDAAGRRRYLDAYFEQWRVHVEVDGGQHLDPAHAWADMRRQNDLWVEGDRVLRFPAWVLRADPEAVIAQLRAALRAAGWRG</sequence>
<dbReference type="Pfam" id="PF04480">
    <property type="entry name" value="DUF559"/>
    <property type="match status" value="1"/>
</dbReference>